<dbReference type="EMBL" id="GL877438">
    <property type="protein sequence ID" value="ELA46615.1"/>
    <property type="molecule type" value="Genomic_DNA"/>
</dbReference>
<dbReference type="InParanoid" id="L2GU36"/>
<dbReference type="GeneID" id="19879768"/>
<proteinExistence type="predicted"/>
<protein>
    <submittedName>
        <fullName evidence="1">Uncharacterized protein</fullName>
    </submittedName>
</protein>
<dbReference type="AlphaFoldDB" id="L2GU36"/>
<dbReference type="OMA" id="TCFYGEM"/>
<keyword evidence="2" id="KW-1185">Reference proteome</keyword>
<evidence type="ECO:0000313" key="2">
    <source>
        <dbReference type="Proteomes" id="UP000011081"/>
    </source>
</evidence>
<dbReference type="RefSeq" id="XP_008074912.1">
    <property type="nucleotide sequence ID" value="XM_008076721.1"/>
</dbReference>
<organism evidence="1 2">
    <name type="scientific">Vavraia culicis (isolate floridensis)</name>
    <name type="common">Microsporidian parasite</name>
    <dbReference type="NCBI Taxonomy" id="948595"/>
    <lineage>
        <taxon>Eukaryota</taxon>
        <taxon>Fungi</taxon>
        <taxon>Fungi incertae sedis</taxon>
        <taxon>Microsporidia</taxon>
        <taxon>Pleistophoridae</taxon>
        <taxon>Vavraia</taxon>
    </lineage>
</organism>
<dbReference type="VEuPathDB" id="MicrosporidiaDB:VCUG_01899"/>
<dbReference type="Proteomes" id="UP000011081">
    <property type="component" value="Unassembled WGS sequence"/>
</dbReference>
<reference evidence="2" key="1">
    <citation type="submission" date="2011-03" db="EMBL/GenBank/DDBJ databases">
        <title>The genome sequence of Vavraia culicis strain floridensis.</title>
        <authorList>
            <consortium name="The Broad Institute Genome Sequencing Platform"/>
            <person name="Cuomo C."/>
            <person name="Becnel J."/>
            <person name="Sanscrainte N."/>
            <person name="Young S.K."/>
            <person name="Zeng Q."/>
            <person name="Gargeya S."/>
            <person name="Fitzgerald M."/>
            <person name="Haas B."/>
            <person name="Abouelleil A."/>
            <person name="Alvarado L."/>
            <person name="Arachchi H.M."/>
            <person name="Berlin A."/>
            <person name="Chapman S.B."/>
            <person name="Gearin G."/>
            <person name="Goldberg J."/>
            <person name="Griggs A."/>
            <person name="Gujja S."/>
            <person name="Hansen M."/>
            <person name="Heiman D."/>
            <person name="Howarth C."/>
            <person name="Larimer J."/>
            <person name="Lui A."/>
            <person name="MacDonald P.J.P."/>
            <person name="McCowen C."/>
            <person name="Montmayeur A."/>
            <person name="Murphy C."/>
            <person name="Neiman D."/>
            <person name="Pearson M."/>
            <person name="Priest M."/>
            <person name="Roberts A."/>
            <person name="Saif S."/>
            <person name="Shea T."/>
            <person name="Sisk P."/>
            <person name="Stolte C."/>
            <person name="Sykes S."/>
            <person name="Wortman J."/>
            <person name="Nusbaum C."/>
            <person name="Birren B."/>
        </authorList>
    </citation>
    <scope>NUCLEOTIDE SEQUENCE [LARGE SCALE GENOMIC DNA]</scope>
    <source>
        <strain evidence="2">floridensis</strain>
    </source>
</reference>
<dbReference type="HOGENOM" id="CLU_2098674_0_0_1"/>
<gene>
    <name evidence="1" type="ORF">VCUG_01899</name>
</gene>
<dbReference type="OrthoDB" id="10348990at2759"/>
<evidence type="ECO:0000313" key="1">
    <source>
        <dbReference type="EMBL" id="ELA46615.1"/>
    </source>
</evidence>
<accession>L2GU36</accession>
<sequence>MPLKHTKVFTTEVCSLHSSSPHSRVEMCGIALSRTRCTYTFVDFFGTCIVFCNARDLPTKTLCKIYGLIDSKGRVLVMEWERTCFYGEMAFLGEVVSLRKMKFYGGTSHKHIKKRK</sequence>
<name>L2GU36_VAVCU</name>